<dbReference type="GO" id="GO:0016020">
    <property type="term" value="C:membrane"/>
    <property type="evidence" value="ECO:0007669"/>
    <property type="project" value="UniProtKB-SubCell"/>
</dbReference>
<keyword evidence="4 6" id="KW-1133">Transmembrane helix</keyword>
<name>A0A0F9HKQ3_9ZZZZ</name>
<evidence type="ECO:0000313" key="8">
    <source>
        <dbReference type="EMBL" id="KKL75727.1"/>
    </source>
</evidence>
<dbReference type="GO" id="GO:0055085">
    <property type="term" value="P:transmembrane transport"/>
    <property type="evidence" value="ECO:0007669"/>
    <property type="project" value="InterPro"/>
</dbReference>
<dbReference type="AlphaFoldDB" id="A0A0F9HKQ3"/>
<dbReference type="EMBL" id="LAZR01024267">
    <property type="protein sequence ID" value="KKL75727.1"/>
    <property type="molecule type" value="Genomic_DNA"/>
</dbReference>
<feature type="domain" description="Citrate transporter-like" evidence="7">
    <location>
        <begin position="16"/>
        <end position="132"/>
    </location>
</feature>
<accession>A0A0F9HKQ3</accession>
<protein>
    <recommendedName>
        <fullName evidence="7">Citrate transporter-like domain-containing protein</fullName>
    </recommendedName>
</protein>
<feature type="transmembrane region" description="Helical" evidence="6">
    <location>
        <begin position="29"/>
        <end position="46"/>
    </location>
</feature>
<evidence type="ECO:0000256" key="5">
    <source>
        <dbReference type="ARBA" id="ARBA00023136"/>
    </source>
</evidence>
<feature type="transmembrane region" description="Helical" evidence="6">
    <location>
        <begin position="58"/>
        <end position="75"/>
    </location>
</feature>
<keyword evidence="3 6" id="KW-0812">Transmembrane</keyword>
<evidence type="ECO:0000256" key="4">
    <source>
        <dbReference type="ARBA" id="ARBA00022989"/>
    </source>
</evidence>
<evidence type="ECO:0000259" key="7">
    <source>
        <dbReference type="Pfam" id="PF03600"/>
    </source>
</evidence>
<gene>
    <name evidence="8" type="ORF">LCGC14_2052020</name>
</gene>
<evidence type="ECO:0000256" key="1">
    <source>
        <dbReference type="ARBA" id="ARBA00004141"/>
    </source>
</evidence>
<evidence type="ECO:0000256" key="6">
    <source>
        <dbReference type="SAM" id="Phobius"/>
    </source>
</evidence>
<dbReference type="PANTHER" id="PTHR43568:SF1">
    <property type="entry name" value="P PROTEIN"/>
    <property type="match status" value="1"/>
</dbReference>
<feature type="non-terminal residue" evidence="8">
    <location>
        <position position="133"/>
    </location>
</feature>
<dbReference type="InterPro" id="IPR051475">
    <property type="entry name" value="Diverse_Ion_Transporter"/>
</dbReference>
<evidence type="ECO:0000256" key="2">
    <source>
        <dbReference type="ARBA" id="ARBA00022448"/>
    </source>
</evidence>
<keyword evidence="5 6" id="KW-0472">Membrane</keyword>
<sequence length="133" mass="14721">MDIYFIYATTIFALSYIAIISDKIHKTKVVLVGASLMLVCNVLTQHEAFYEEALGIDYNVIFLLIGMMIIVNIFSKTGIFQYLAIKSAKLAKGEPFRIMIIFALITAFASALLDNVTTVLLLVPVILLIAAEL</sequence>
<dbReference type="Pfam" id="PF03600">
    <property type="entry name" value="CitMHS"/>
    <property type="match status" value="1"/>
</dbReference>
<comment type="caution">
    <text evidence="8">The sequence shown here is derived from an EMBL/GenBank/DDBJ whole genome shotgun (WGS) entry which is preliminary data.</text>
</comment>
<feature type="transmembrane region" description="Helical" evidence="6">
    <location>
        <begin position="6"/>
        <end position="22"/>
    </location>
</feature>
<reference evidence="8" key="1">
    <citation type="journal article" date="2015" name="Nature">
        <title>Complex archaea that bridge the gap between prokaryotes and eukaryotes.</title>
        <authorList>
            <person name="Spang A."/>
            <person name="Saw J.H."/>
            <person name="Jorgensen S.L."/>
            <person name="Zaremba-Niedzwiedzka K."/>
            <person name="Martijn J."/>
            <person name="Lind A.E."/>
            <person name="van Eijk R."/>
            <person name="Schleper C."/>
            <person name="Guy L."/>
            <person name="Ettema T.J."/>
        </authorList>
    </citation>
    <scope>NUCLEOTIDE SEQUENCE</scope>
</reference>
<feature type="transmembrane region" description="Helical" evidence="6">
    <location>
        <begin position="96"/>
        <end position="129"/>
    </location>
</feature>
<proteinExistence type="predicted"/>
<comment type="subcellular location">
    <subcellularLocation>
        <location evidence="1">Membrane</location>
        <topology evidence="1">Multi-pass membrane protein</topology>
    </subcellularLocation>
</comment>
<keyword evidence="2" id="KW-0813">Transport</keyword>
<organism evidence="8">
    <name type="scientific">marine sediment metagenome</name>
    <dbReference type="NCBI Taxonomy" id="412755"/>
    <lineage>
        <taxon>unclassified sequences</taxon>
        <taxon>metagenomes</taxon>
        <taxon>ecological metagenomes</taxon>
    </lineage>
</organism>
<evidence type="ECO:0000256" key="3">
    <source>
        <dbReference type="ARBA" id="ARBA00022692"/>
    </source>
</evidence>
<dbReference type="InterPro" id="IPR004680">
    <property type="entry name" value="Cit_transptr-like_dom"/>
</dbReference>
<dbReference type="PANTHER" id="PTHR43568">
    <property type="entry name" value="P PROTEIN"/>
    <property type="match status" value="1"/>
</dbReference>